<accession>A0A6J6LHE8</accession>
<proteinExistence type="predicted"/>
<dbReference type="AlphaFoldDB" id="A0A6J6LHE8"/>
<dbReference type="EMBL" id="CAEZWJ010000053">
    <property type="protein sequence ID" value="CAB4661467.1"/>
    <property type="molecule type" value="Genomic_DNA"/>
</dbReference>
<organism evidence="1">
    <name type="scientific">freshwater metagenome</name>
    <dbReference type="NCBI Taxonomy" id="449393"/>
    <lineage>
        <taxon>unclassified sequences</taxon>
        <taxon>metagenomes</taxon>
        <taxon>ecological metagenomes</taxon>
    </lineage>
</organism>
<sequence length="81" mass="9374">MLFDPLGARHQQHAVSLGTLVWHRSLPPRERADQTSHCLEQTCVETVEDLETQQHNDALLESPIAYENHHPTQLHSMKWNL</sequence>
<evidence type="ECO:0000313" key="1">
    <source>
        <dbReference type="EMBL" id="CAB4661467.1"/>
    </source>
</evidence>
<gene>
    <name evidence="1" type="ORF">UFOPK2214_01266</name>
</gene>
<protein>
    <submittedName>
        <fullName evidence="1">Unannotated protein</fullName>
    </submittedName>
</protein>
<name>A0A6J6LHE8_9ZZZZ</name>
<reference evidence="1" key="1">
    <citation type="submission" date="2020-05" db="EMBL/GenBank/DDBJ databases">
        <authorList>
            <person name="Chiriac C."/>
            <person name="Salcher M."/>
            <person name="Ghai R."/>
            <person name="Kavagutti S V."/>
        </authorList>
    </citation>
    <scope>NUCLEOTIDE SEQUENCE</scope>
</reference>